<organism evidence="2 3">
    <name type="scientific">Gemmatimonas phototrophica</name>
    <dbReference type="NCBI Taxonomy" id="1379270"/>
    <lineage>
        <taxon>Bacteria</taxon>
        <taxon>Pseudomonadati</taxon>
        <taxon>Gemmatimonadota</taxon>
        <taxon>Gemmatimonadia</taxon>
        <taxon>Gemmatimonadales</taxon>
        <taxon>Gemmatimonadaceae</taxon>
        <taxon>Gemmatimonas</taxon>
    </lineage>
</organism>
<dbReference type="GO" id="GO:0035556">
    <property type="term" value="P:intracellular signal transduction"/>
    <property type="evidence" value="ECO:0007669"/>
    <property type="project" value="InterPro"/>
</dbReference>
<dbReference type="Proteomes" id="UP000076404">
    <property type="component" value="Chromosome"/>
</dbReference>
<dbReference type="Gene3D" id="3.20.20.140">
    <property type="entry name" value="Metal-dependent hydrolases"/>
    <property type="match status" value="2"/>
</dbReference>
<dbReference type="Gene3D" id="3.30.1490.130">
    <property type="entry name" value="D-aminoacylase. Domain 3"/>
    <property type="match status" value="1"/>
</dbReference>
<reference evidence="2 3" key="2">
    <citation type="journal article" date="2016" name="Environ. Microbiol. Rep.">
        <title>Metagenomic evidence for the presence of phototrophic Gemmatimonadetes bacteria in diverse environments.</title>
        <authorList>
            <person name="Zeng Y."/>
            <person name="Baumbach J."/>
            <person name="Barbosa E.G."/>
            <person name="Azevedo V."/>
            <person name="Zhang C."/>
            <person name="Koblizek M."/>
        </authorList>
    </citation>
    <scope>NUCLEOTIDE SEQUENCE [LARGE SCALE GENOMIC DNA]</scope>
    <source>
        <strain evidence="2 3">AP64</strain>
    </source>
</reference>
<keyword evidence="3" id="KW-1185">Reference proteome</keyword>
<evidence type="ECO:0000313" key="2">
    <source>
        <dbReference type="EMBL" id="AMW05329.1"/>
    </source>
</evidence>
<dbReference type="InterPro" id="IPR013108">
    <property type="entry name" value="Amidohydro_3"/>
</dbReference>
<evidence type="ECO:0000313" key="3">
    <source>
        <dbReference type="Proteomes" id="UP000076404"/>
    </source>
</evidence>
<dbReference type="OrthoDB" id="9775607at2"/>
<reference evidence="2 3" key="1">
    <citation type="journal article" date="2014" name="Proc. Natl. Acad. Sci. U.S.A.">
        <title>Functional type 2 photosynthetic reaction centers found in the rare bacterial phylum Gemmatimonadetes.</title>
        <authorList>
            <person name="Zeng Y."/>
            <person name="Feng F."/>
            <person name="Medova H."/>
            <person name="Dean J."/>
            <person name="Koblizek M."/>
        </authorList>
    </citation>
    <scope>NUCLEOTIDE SEQUENCE [LARGE SCALE GENOMIC DNA]</scope>
    <source>
        <strain evidence="2 3">AP64</strain>
    </source>
</reference>
<proteinExistence type="predicted"/>
<dbReference type="InterPro" id="IPR032466">
    <property type="entry name" value="Metal_Hydrolase"/>
</dbReference>
<gene>
    <name evidence="2" type="ORF">GEMMAAP_12000</name>
</gene>
<dbReference type="InterPro" id="IPR050378">
    <property type="entry name" value="Metallo-dep_Hydrolases_sf"/>
</dbReference>
<dbReference type="eggNOG" id="COG3653">
    <property type="taxonomic scope" value="Bacteria"/>
</dbReference>
<dbReference type="GO" id="GO:0004435">
    <property type="term" value="F:phosphatidylinositol-4,5-bisphosphate phospholipase C activity"/>
    <property type="evidence" value="ECO:0007669"/>
    <property type="project" value="InterPro"/>
</dbReference>
<name>A0A143BJW9_9BACT</name>
<dbReference type="PANTHER" id="PTHR11647:SF1">
    <property type="entry name" value="COLLAPSIN RESPONSE MEDIATOR PROTEIN"/>
    <property type="match status" value="1"/>
</dbReference>
<dbReference type="PANTHER" id="PTHR11647">
    <property type="entry name" value="HYDRANTOINASE/DIHYDROPYRIMIDINASE FAMILY MEMBER"/>
    <property type="match status" value="1"/>
</dbReference>
<dbReference type="Gene3D" id="2.30.40.10">
    <property type="entry name" value="Urease, subunit C, domain 1"/>
    <property type="match status" value="2"/>
</dbReference>
<dbReference type="InterPro" id="IPR001711">
    <property type="entry name" value="PLipase_C_Pinositol-sp_Y"/>
</dbReference>
<dbReference type="SUPFAM" id="SSF51338">
    <property type="entry name" value="Composite domain of metallo-dependent hydrolases"/>
    <property type="match status" value="1"/>
</dbReference>
<dbReference type="PROSITE" id="PS50008">
    <property type="entry name" value="PIPLC_Y_DOMAIN"/>
    <property type="match status" value="1"/>
</dbReference>
<accession>A0A143BJW9</accession>
<dbReference type="InterPro" id="IPR011059">
    <property type="entry name" value="Metal-dep_hydrolase_composite"/>
</dbReference>
<dbReference type="GO" id="GO:0006629">
    <property type="term" value="P:lipid metabolic process"/>
    <property type="evidence" value="ECO:0007669"/>
    <property type="project" value="InterPro"/>
</dbReference>
<dbReference type="Pfam" id="PF07969">
    <property type="entry name" value="Amidohydro_3"/>
    <property type="match status" value="1"/>
</dbReference>
<dbReference type="InterPro" id="IPR023100">
    <property type="entry name" value="D-aminoacylase_insert_dom_sf"/>
</dbReference>
<feature type="domain" description="PI-PLC Y-box" evidence="1">
    <location>
        <begin position="78"/>
        <end position="130"/>
    </location>
</feature>
<dbReference type="EMBL" id="CP011454">
    <property type="protein sequence ID" value="AMW05329.1"/>
    <property type="molecule type" value="Genomic_DNA"/>
</dbReference>
<dbReference type="SUPFAM" id="SSF51556">
    <property type="entry name" value="Metallo-dependent hydrolases"/>
    <property type="match status" value="1"/>
</dbReference>
<evidence type="ECO:0000259" key="1">
    <source>
        <dbReference type="PROSITE" id="PS50008"/>
    </source>
</evidence>
<dbReference type="KEGG" id="gph:GEMMAAP_12000"/>
<dbReference type="GO" id="GO:0016811">
    <property type="term" value="F:hydrolase activity, acting on carbon-nitrogen (but not peptide) bonds, in linear amides"/>
    <property type="evidence" value="ECO:0007669"/>
    <property type="project" value="InterPro"/>
</dbReference>
<protein>
    <recommendedName>
        <fullName evidence="1">PI-PLC Y-box domain-containing protein</fullName>
    </recommendedName>
</protein>
<dbReference type="RefSeq" id="WP_043580669.1">
    <property type="nucleotide sequence ID" value="NZ_CP011454.1"/>
</dbReference>
<dbReference type="AlphaFoldDB" id="A0A143BJW9"/>
<sequence length="514" mass="54857">MAAAIASTSVPLAAQSFDVVLKGGTIIDGTGAPAQRLDVALQNGRIVAVAPSIRSTGVPVVDATGLVVAPGFIDPHAHISTIAQQPDAENFLRQGITTIFNSLHSLDQPYPLGAFLDTLRVAPNTMWTAGHTWARKRVMGTQNRAATAAELDSMRGLVARAMDDGAFGLGTGLEYIPAIYAPPEEIVALAQTARRRGSLYVTHLRDEGAALEYALAEAMDVGRRSGQPVHVSHLKSTGKANWGKSTAVLAGFDTLNARGMRVSFDVYPYAAYSTYSDVLFPGWVLADNQDSVTARLGNPRLMERIRREMRSIFEAQTGGTAASVRFRTLPSAPQFVGKTLADYLAAKGLPLSLDAAIDALIAMQRAGGFTATVEAMSEQDIEAFLRHDVAMVSTDGDLVTPGKGFPHPRSYGAFPRVLAHYVGQRRLMPLEAAIAKMTSVPARTLGLTDRGVIRPGAIADLVLFTPATFADKATFTDPHHYAEGVVHLFINGQAVIRDGQLTGARPGRPIRRAP</sequence>